<protein>
    <submittedName>
        <fullName evidence="2">Pimeloyl-ACP methyl ester carboxylesterase</fullName>
    </submittedName>
</protein>
<evidence type="ECO:0000313" key="3">
    <source>
        <dbReference type="Proteomes" id="UP001183643"/>
    </source>
</evidence>
<dbReference type="InterPro" id="IPR000073">
    <property type="entry name" value="AB_hydrolase_1"/>
</dbReference>
<reference evidence="2" key="1">
    <citation type="submission" date="2023-07" db="EMBL/GenBank/DDBJ databases">
        <title>Sequencing the genomes of 1000 actinobacteria strains.</title>
        <authorList>
            <person name="Klenk H.-P."/>
        </authorList>
    </citation>
    <scope>NUCLEOTIDE SEQUENCE</scope>
    <source>
        <strain evidence="2">DSM 44707</strain>
    </source>
</reference>
<feature type="domain" description="AB hydrolase-1" evidence="1">
    <location>
        <begin position="3"/>
        <end position="229"/>
    </location>
</feature>
<keyword evidence="3" id="KW-1185">Reference proteome</keyword>
<dbReference type="PANTHER" id="PTHR37017:SF13">
    <property type="entry name" value="AB HYDROLASE-1 DOMAIN-CONTAINING PROTEIN"/>
    <property type="match status" value="1"/>
</dbReference>
<name>A0AAE3YMJ6_9ACTN</name>
<comment type="caution">
    <text evidence="2">The sequence shown here is derived from an EMBL/GenBank/DDBJ whole genome shotgun (WGS) entry which is preliminary data.</text>
</comment>
<dbReference type="Gene3D" id="3.40.50.1820">
    <property type="entry name" value="alpha/beta hydrolase"/>
    <property type="match status" value="1"/>
</dbReference>
<dbReference type="InterPro" id="IPR029058">
    <property type="entry name" value="AB_hydrolase_fold"/>
</dbReference>
<dbReference type="Pfam" id="PF12697">
    <property type="entry name" value="Abhydrolase_6"/>
    <property type="match status" value="1"/>
</dbReference>
<dbReference type="InterPro" id="IPR052897">
    <property type="entry name" value="Sec-Metab_Biosynth_Hydrolase"/>
</dbReference>
<evidence type="ECO:0000313" key="2">
    <source>
        <dbReference type="EMBL" id="MDR7275230.1"/>
    </source>
</evidence>
<dbReference type="PANTHER" id="PTHR37017">
    <property type="entry name" value="AB HYDROLASE-1 DOMAIN-CONTAINING PROTEIN-RELATED"/>
    <property type="match status" value="1"/>
</dbReference>
<organism evidence="2 3">
    <name type="scientific">Catenuloplanes atrovinosus</name>
    <dbReference type="NCBI Taxonomy" id="137266"/>
    <lineage>
        <taxon>Bacteria</taxon>
        <taxon>Bacillati</taxon>
        <taxon>Actinomycetota</taxon>
        <taxon>Actinomycetes</taxon>
        <taxon>Micromonosporales</taxon>
        <taxon>Micromonosporaceae</taxon>
        <taxon>Catenuloplanes</taxon>
    </lineage>
</organism>
<gene>
    <name evidence="2" type="ORF">J2S41_002008</name>
</gene>
<sequence length="237" mass="25018">MNIVLVPGVNHGGWCWYPVGQRMRAAGHAVHPLTLPGLAMGDDPAGLRLADAVDFIVSEVERRDLRDVVLVGHSAAGIPITGAAPRIAGRLAHVAFFSGFIPRRGESMADALGPETAAWMRATAAASPDGTIPIDFTTFSTRLMQDEPVALQRLVFDQLTPQPGGYVLESLDVDGLDTLGVPITYLLAERDIALAAPGAEPAARLGVTPIMVPGTHEAMLTHPDEVAAALLRQITRG</sequence>
<dbReference type="SUPFAM" id="SSF53474">
    <property type="entry name" value="alpha/beta-Hydrolases"/>
    <property type="match status" value="1"/>
</dbReference>
<dbReference type="GO" id="GO:0003824">
    <property type="term" value="F:catalytic activity"/>
    <property type="evidence" value="ECO:0007669"/>
    <property type="project" value="UniProtKB-ARBA"/>
</dbReference>
<dbReference type="AlphaFoldDB" id="A0AAE3YMJ6"/>
<dbReference type="Proteomes" id="UP001183643">
    <property type="component" value="Unassembled WGS sequence"/>
</dbReference>
<proteinExistence type="predicted"/>
<accession>A0AAE3YMJ6</accession>
<evidence type="ECO:0000259" key="1">
    <source>
        <dbReference type="Pfam" id="PF12697"/>
    </source>
</evidence>
<dbReference type="EMBL" id="JAVDYB010000001">
    <property type="protein sequence ID" value="MDR7275230.1"/>
    <property type="molecule type" value="Genomic_DNA"/>
</dbReference>
<dbReference type="RefSeq" id="WP_310365937.1">
    <property type="nucleotide sequence ID" value="NZ_JAVDYB010000001.1"/>
</dbReference>